<proteinExistence type="inferred from homology"/>
<keyword evidence="15" id="KW-0012">Acyltransferase</keyword>
<evidence type="ECO:0000256" key="19">
    <source>
        <dbReference type="RuleBase" id="RU003694"/>
    </source>
</evidence>
<dbReference type="AlphaFoldDB" id="A0A9W7A7K8"/>
<evidence type="ECO:0000256" key="14">
    <source>
        <dbReference type="ARBA" id="ARBA00023160"/>
    </source>
</evidence>
<keyword evidence="20" id="KW-0732">Signal</keyword>
<dbReference type="InterPro" id="IPR017568">
    <property type="entry name" value="3-oxoacyl-ACP_synth-2"/>
</dbReference>
<reference evidence="23" key="1">
    <citation type="journal article" date="2023" name="Commun. Biol.">
        <title>Genome analysis of Parmales, the sister group of diatoms, reveals the evolutionary specialization of diatoms from phago-mixotrophs to photoautotrophs.</title>
        <authorList>
            <person name="Ban H."/>
            <person name="Sato S."/>
            <person name="Yoshikawa S."/>
            <person name="Yamada K."/>
            <person name="Nakamura Y."/>
            <person name="Ichinomiya M."/>
            <person name="Sato N."/>
            <person name="Blanc-Mathieu R."/>
            <person name="Endo H."/>
            <person name="Kuwata A."/>
            <person name="Ogata H."/>
        </authorList>
    </citation>
    <scope>NUCLEOTIDE SEQUENCE [LARGE SCALE GENOMIC DNA]</scope>
    <source>
        <strain evidence="23">NIES 3701</strain>
    </source>
</reference>
<evidence type="ECO:0000256" key="13">
    <source>
        <dbReference type="ARBA" id="ARBA00023136"/>
    </source>
</evidence>
<keyword evidence="13" id="KW-0472">Membrane</keyword>
<evidence type="ECO:0000256" key="4">
    <source>
        <dbReference type="ARBA" id="ARBA00022458"/>
    </source>
</evidence>
<evidence type="ECO:0000256" key="9">
    <source>
        <dbReference type="ARBA" id="ARBA00022692"/>
    </source>
</evidence>
<protein>
    <recommendedName>
        <fullName evidence="17">Nodulation protein E</fullName>
        <ecNumber evidence="3">2.3.1.41</ecNumber>
    </recommendedName>
    <alternativeName>
        <fullName evidence="18">Host-specificity of nodulation protein B</fullName>
    </alternativeName>
</protein>
<dbReference type="Proteomes" id="UP001165085">
    <property type="component" value="Unassembled WGS sequence"/>
</dbReference>
<dbReference type="NCBIfam" id="NF005589">
    <property type="entry name" value="PRK07314.1"/>
    <property type="match status" value="1"/>
</dbReference>
<keyword evidence="7" id="KW-0997">Cell inner membrane</keyword>
<evidence type="ECO:0000256" key="8">
    <source>
        <dbReference type="ARBA" id="ARBA00022679"/>
    </source>
</evidence>
<evidence type="ECO:0000256" key="1">
    <source>
        <dbReference type="ARBA" id="ARBA00004533"/>
    </source>
</evidence>
<dbReference type="PROSITE" id="PS52004">
    <property type="entry name" value="KS3_2"/>
    <property type="match status" value="1"/>
</dbReference>
<dbReference type="Gene3D" id="3.40.47.10">
    <property type="match status" value="1"/>
</dbReference>
<evidence type="ECO:0000256" key="2">
    <source>
        <dbReference type="ARBA" id="ARBA00008467"/>
    </source>
</evidence>
<evidence type="ECO:0000256" key="18">
    <source>
        <dbReference type="ARBA" id="ARBA00041756"/>
    </source>
</evidence>
<dbReference type="InterPro" id="IPR018201">
    <property type="entry name" value="Ketoacyl_synth_AS"/>
</dbReference>
<evidence type="ECO:0000256" key="20">
    <source>
        <dbReference type="SAM" id="SignalP"/>
    </source>
</evidence>
<comment type="function">
    <text evidence="16">Proposed to synthesize NOD factor fatty acyl chain. Involved in the synthesis of a highly unsaturated fatty acid moiety, which forms part of a lipo-oligosaccharide that is responsible for host specificity.</text>
</comment>
<evidence type="ECO:0000256" key="15">
    <source>
        <dbReference type="ARBA" id="ARBA00023315"/>
    </source>
</evidence>
<feature type="signal peptide" evidence="20">
    <location>
        <begin position="1"/>
        <end position="21"/>
    </location>
</feature>
<dbReference type="InterPro" id="IPR014031">
    <property type="entry name" value="Ketoacyl_synth_C"/>
</dbReference>
<keyword evidence="8 19" id="KW-0808">Transferase</keyword>
<dbReference type="InterPro" id="IPR000794">
    <property type="entry name" value="Beta-ketoacyl_synthase"/>
</dbReference>
<evidence type="ECO:0000256" key="16">
    <source>
        <dbReference type="ARBA" id="ARBA00037576"/>
    </source>
</evidence>
<comment type="similarity">
    <text evidence="2 19">Belongs to the thiolase-like superfamily. Beta-ketoacyl-ACP synthases family.</text>
</comment>
<dbReference type="Pfam" id="PF02801">
    <property type="entry name" value="Ketoacyl-synt_C"/>
    <property type="match status" value="1"/>
</dbReference>
<dbReference type="SUPFAM" id="SSF53901">
    <property type="entry name" value="Thiolase-like"/>
    <property type="match status" value="2"/>
</dbReference>
<dbReference type="PANTHER" id="PTHR11712">
    <property type="entry name" value="POLYKETIDE SYNTHASE-RELATED"/>
    <property type="match status" value="1"/>
</dbReference>
<dbReference type="EC" id="2.3.1.41" evidence="3"/>
<keyword evidence="5" id="KW-1003">Cell membrane</keyword>
<evidence type="ECO:0000256" key="17">
    <source>
        <dbReference type="ARBA" id="ARBA00039445"/>
    </source>
</evidence>
<evidence type="ECO:0000256" key="12">
    <source>
        <dbReference type="ARBA" id="ARBA00023098"/>
    </source>
</evidence>
<evidence type="ECO:0000313" key="22">
    <source>
        <dbReference type="EMBL" id="GMH63369.1"/>
    </source>
</evidence>
<dbReference type="InterPro" id="IPR020841">
    <property type="entry name" value="PKS_Beta-ketoAc_synthase_dom"/>
</dbReference>
<accession>A0A9W7A7K8</accession>
<feature type="chain" id="PRO_5040761327" description="Nodulation protein E" evidence="20">
    <location>
        <begin position="22"/>
        <end position="487"/>
    </location>
</feature>
<dbReference type="NCBIfam" id="TIGR03150">
    <property type="entry name" value="fabF"/>
    <property type="match status" value="1"/>
</dbReference>
<dbReference type="EMBL" id="BRXY01000084">
    <property type="protein sequence ID" value="GMH63369.1"/>
    <property type="molecule type" value="Genomic_DNA"/>
</dbReference>
<keyword evidence="11" id="KW-1133">Transmembrane helix</keyword>
<gene>
    <name evidence="22" type="ORF">TrST_g1615</name>
</gene>
<dbReference type="PROSITE" id="PS00606">
    <property type="entry name" value="KS3_1"/>
    <property type="match status" value="1"/>
</dbReference>
<dbReference type="CDD" id="cd00834">
    <property type="entry name" value="KAS_I_II"/>
    <property type="match status" value="1"/>
</dbReference>
<dbReference type="GO" id="GO:0004315">
    <property type="term" value="F:3-oxoacyl-[acyl-carrier-protein] synthase activity"/>
    <property type="evidence" value="ECO:0007669"/>
    <property type="project" value="UniProtKB-EC"/>
</dbReference>
<keyword evidence="12" id="KW-0443">Lipid metabolism</keyword>
<dbReference type="InterPro" id="IPR016039">
    <property type="entry name" value="Thiolase-like"/>
</dbReference>
<dbReference type="GO" id="GO:0005886">
    <property type="term" value="C:plasma membrane"/>
    <property type="evidence" value="ECO:0007669"/>
    <property type="project" value="UniProtKB-SubCell"/>
</dbReference>
<keyword evidence="4" id="KW-0536">Nodulation</keyword>
<evidence type="ECO:0000256" key="6">
    <source>
        <dbReference type="ARBA" id="ARBA00022516"/>
    </source>
</evidence>
<sequence length="487" mass="51717">MKLLSPLSCLTFFSLLGSVSTFSVIPTRVIINNIHETLTSERPRGDITARSTVLKAKDADRADIDDDRRVVITGVGVVSGCGVEKDEFWDNVSSGRSSINKITRFSLDEFPLTCQVASEVPPEKFDPKDHFTNIKSIKSNDRYTHFAVAASKSALSDASLPIGSIPPSRLGVMIGSAFGGAETFESETLKLHKNPSRPKVSPFTIPALLGNTASGIVGIECEARGPNYAVVSACASGSHCIGEAMQMITTGQADVMLAGGTEATITPLVCAGFCAMKAMCTKYNDEPKRSSRPFDNDRAGFVMGEGAGVVVLESLKSARERGARIYAEVTGYGASCDAHHITTPAPEGRGLADAMERALEGKDKSIVNYVNAHGTSTAYNDKFETMAIKSVFGSRAISKDGTFVVSSTKGVTGHTLGAAGGIEAVIAALSIYESTVPPTINLETEDPECDLDYVPNVKREMEVKAAMSTNLGFGGHNAALLFEKFEE</sequence>
<dbReference type="OrthoDB" id="5334845at2759"/>
<evidence type="ECO:0000259" key="21">
    <source>
        <dbReference type="PROSITE" id="PS52004"/>
    </source>
</evidence>
<dbReference type="PANTHER" id="PTHR11712:SF352">
    <property type="entry name" value="3-OXOACYL-[ACYL-CARRIER-PROTEIN] SYNTHASE"/>
    <property type="match status" value="1"/>
</dbReference>
<evidence type="ECO:0000256" key="3">
    <source>
        <dbReference type="ARBA" id="ARBA00013191"/>
    </source>
</evidence>
<evidence type="ECO:0000256" key="11">
    <source>
        <dbReference type="ARBA" id="ARBA00022989"/>
    </source>
</evidence>
<evidence type="ECO:0000256" key="5">
    <source>
        <dbReference type="ARBA" id="ARBA00022475"/>
    </source>
</evidence>
<keyword evidence="9" id="KW-0812">Transmembrane</keyword>
<comment type="caution">
    <text evidence="22">The sequence shown here is derived from an EMBL/GenBank/DDBJ whole genome shotgun (WGS) entry which is preliminary data.</text>
</comment>
<dbReference type="Pfam" id="PF00109">
    <property type="entry name" value="ketoacyl-synt"/>
    <property type="match status" value="1"/>
</dbReference>
<comment type="subcellular location">
    <subcellularLocation>
        <location evidence="1">Cell inner membrane</location>
    </subcellularLocation>
</comment>
<dbReference type="SMART" id="SM00825">
    <property type="entry name" value="PKS_KS"/>
    <property type="match status" value="1"/>
</dbReference>
<dbReference type="FunFam" id="3.40.47.10:FF:000018">
    <property type="entry name" value="3-oxoacyl-[acyl-carrier-protein] synthase 2"/>
    <property type="match status" value="1"/>
</dbReference>
<organism evidence="22 23">
    <name type="scientific">Triparma strigata</name>
    <dbReference type="NCBI Taxonomy" id="1606541"/>
    <lineage>
        <taxon>Eukaryota</taxon>
        <taxon>Sar</taxon>
        <taxon>Stramenopiles</taxon>
        <taxon>Ochrophyta</taxon>
        <taxon>Bolidophyceae</taxon>
        <taxon>Parmales</taxon>
        <taxon>Triparmaceae</taxon>
        <taxon>Triparma</taxon>
    </lineage>
</organism>
<evidence type="ECO:0000256" key="10">
    <source>
        <dbReference type="ARBA" id="ARBA00022832"/>
    </source>
</evidence>
<keyword evidence="14" id="KW-0275">Fatty acid biosynthesis</keyword>
<keyword evidence="6" id="KW-0444">Lipid biosynthesis</keyword>
<dbReference type="InterPro" id="IPR014030">
    <property type="entry name" value="Ketoacyl_synth_N"/>
</dbReference>
<evidence type="ECO:0000256" key="7">
    <source>
        <dbReference type="ARBA" id="ARBA00022519"/>
    </source>
</evidence>
<evidence type="ECO:0000313" key="23">
    <source>
        <dbReference type="Proteomes" id="UP001165085"/>
    </source>
</evidence>
<name>A0A9W7A7K8_9STRA</name>
<dbReference type="GO" id="GO:0006633">
    <property type="term" value="P:fatty acid biosynthetic process"/>
    <property type="evidence" value="ECO:0007669"/>
    <property type="project" value="UniProtKB-KW"/>
</dbReference>
<keyword evidence="10" id="KW-0276">Fatty acid metabolism</keyword>
<keyword evidence="23" id="KW-1185">Reference proteome</keyword>
<feature type="domain" description="Ketosynthase family 3 (KS3)" evidence="21">
    <location>
        <begin position="67"/>
        <end position="484"/>
    </location>
</feature>